<dbReference type="Gene3D" id="1.20.5.340">
    <property type="match status" value="1"/>
</dbReference>
<evidence type="ECO:0000313" key="2">
    <source>
        <dbReference type="EMBL" id="KAJ1185778.1"/>
    </source>
</evidence>
<feature type="region of interest" description="Disordered" evidence="1">
    <location>
        <begin position="121"/>
        <end position="161"/>
    </location>
</feature>
<comment type="caution">
    <text evidence="2">The sequence shown here is derived from an EMBL/GenBank/DDBJ whole genome shotgun (WGS) entry which is preliminary data.</text>
</comment>
<evidence type="ECO:0000256" key="1">
    <source>
        <dbReference type="SAM" id="MobiDB-lite"/>
    </source>
</evidence>
<dbReference type="Proteomes" id="UP001066276">
    <property type="component" value="Chromosome 3_1"/>
</dbReference>
<organism evidence="2 3">
    <name type="scientific">Pleurodeles waltl</name>
    <name type="common">Iberian ribbed newt</name>
    <dbReference type="NCBI Taxonomy" id="8319"/>
    <lineage>
        <taxon>Eukaryota</taxon>
        <taxon>Metazoa</taxon>
        <taxon>Chordata</taxon>
        <taxon>Craniata</taxon>
        <taxon>Vertebrata</taxon>
        <taxon>Euteleostomi</taxon>
        <taxon>Amphibia</taxon>
        <taxon>Batrachia</taxon>
        <taxon>Caudata</taxon>
        <taxon>Salamandroidea</taxon>
        <taxon>Salamandridae</taxon>
        <taxon>Pleurodelinae</taxon>
        <taxon>Pleurodeles</taxon>
    </lineage>
</organism>
<dbReference type="AlphaFoldDB" id="A0AAV7UA23"/>
<protein>
    <submittedName>
        <fullName evidence="2">Uncharacterized protein</fullName>
    </submittedName>
</protein>
<proteinExistence type="predicted"/>
<keyword evidence="3" id="KW-1185">Reference proteome</keyword>
<feature type="region of interest" description="Disordered" evidence="1">
    <location>
        <begin position="1"/>
        <end position="42"/>
    </location>
</feature>
<feature type="compositionally biased region" description="Polar residues" evidence="1">
    <location>
        <begin position="9"/>
        <end position="19"/>
    </location>
</feature>
<name>A0AAV7UA23_PLEWA</name>
<gene>
    <name evidence="2" type="ORF">NDU88_002565</name>
</gene>
<dbReference type="EMBL" id="JANPWB010000005">
    <property type="protein sequence ID" value="KAJ1185778.1"/>
    <property type="molecule type" value="Genomic_DNA"/>
</dbReference>
<accession>A0AAV7UA23</accession>
<dbReference type="SUPFAM" id="SSF57997">
    <property type="entry name" value="Tropomyosin"/>
    <property type="match status" value="1"/>
</dbReference>
<evidence type="ECO:0000313" key="3">
    <source>
        <dbReference type="Proteomes" id="UP001066276"/>
    </source>
</evidence>
<reference evidence="2" key="1">
    <citation type="journal article" date="2022" name="bioRxiv">
        <title>Sequencing and chromosome-scale assembly of the giantPleurodeles waltlgenome.</title>
        <authorList>
            <person name="Brown T."/>
            <person name="Elewa A."/>
            <person name="Iarovenko S."/>
            <person name="Subramanian E."/>
            <person name="Araus A.J."/>
            <person name="Petzold A."/>
            <person name="Susuki M."/>
            <person name="Suzuki K.-i.T."/>
            <person name="Hayashi T."/>
            <person name="Toyoda A."/>
            <person name="Oliveira C."/>
            <person name="Osipova E."/>
            <person name="Leigh N.D."/>
            <person name="Simon A."/>
            <person name="Yun M.H."/>
        </authorList>
    </citation>
    <scope>NUCLEOTIDE SEQUENCE</scope>
    <source>
        <strain evidence="2">20211129_DDA</strain>
        <tissue evidence="2">Liver</tissue>
    </source>
</reference>
<sequence length="161" mass="18281">MERGDPKQKQLSFDNNKTPKTFPIKGPTSASSERGATPKPDSTADIMAELRADFRAIDSRFDALDSRLGHMNKRIDLQATRMDGAEPRISEVEDGCINTKKRLERVIHLLKTVATKKEDLEARSRYRSTNRRTPGTLPTDPRTESFMLKHRHDVRPVGRVP</sequence>